<comment type="similarity">
    <text evidence="2">Belongs to the threonine aldolase family.</text>
</comment>
<proteinExistence type="inferred from homology"/>
<dbReference type="FunFam" id="3.40.640.10:FF:000030">
    <property type="entry name" value="Low-specificity L-threonine aldolase"/>
    <property type="match status" value="1"/>
</dbReference>
<dbReference type="InParanoid" id="D8LF44"/>
<dbReference type="PANTHER" id="PTHR48097:SF9">
    <property type="entry name" value="L-THREONINE ALDOLASE"/>
    <property type="match status" value="1"/>
</dbReference>
<feature type="compositionally biased region" description="Low complexity" evidence="5">
    <location>
        <begin position="80"/>
        <end position="90"/>
    </location>
</feature>
<gene>
    <name evidence="7" type="primary">THA1</name>
    <name evidence="7" type="ORF">Esi_0141_0021</name>
</gene>
<evidence type="ECO:0000256" key="1">
    <source>
        <dbReference type="ARBA" id="ARBA00001933"/>
    </source>
</evidence>
<evidence type="ECO:0000313" key="7">
    <source>
        <dbReference type="EMBL" id="CBN78642.1"/>
    </source>
</evidence>
<dbReference type="OrthoDB" id="10261951at2759"/>
<feature type="region of interest" description="Disordered" evidence="5">
    <location>
        <begin position="69"/>
        <end position="98"/>
    </location>
</feature>
<dbReference type="NCBIfam" id="NF041359">
    <property type="entry name" value="GntG_guanitoxin"/>
    <property type="match status" value="1"/>
</dbReference>
<dbReference type="InterPro" id="IPR015422">
    <property type="entry name" value="PyrdxlP-dep_Trfase_small"/>
</dbReference>
<dbReference type="CDD" id="cd06502">
    <property type="entry name" value="TA_like"/>
    <property type="match status" value="1"/>
</dbReference>
<evidence type="ECO:0000256" key="4">
    <source>
        <dbReference type="ARBA" id="ARBA00023239"/>
    </source>
</evidence>
<dbReference type="FunFam" id="3.90.1150.10:FF:000041">
    <property type="entry name" value="Low-specificity L-threonine aldolase"/>
    <property type="match status" value="1"/>
</dbReference>
<dbReference type="STRING" id="2880.D8LF44"/>
<dbReference type="InterPro" id="IPR023603">
    <property type="entry name" value="Low_specificity_L-TA-like"/>
</dbReference>
<dbReference type="InterPro" id="IPR001597">
    <property type="entry name" value="ArAA_b-elim_lyase/Thr_aldolase"/>
</dbReference>
<feature type="region of interest" description="Disordered" evidence="5">
    <location>
        <begin position="855"/>
        <end position="890"/>
    </location>
</feature>
<evidence type="ECO:0000256" key="5">
    <source>
        <dbReference type="SAM" id="MobiDB-lite"/>
    </source>
</evidence>
<keyword evidence="4" id="KW-0456">Lyase</keyword>
<reference evidence="7 8" key="1">
    <citation type="journal article" date="2010" name="Nature">
        <title>The Ectocarpus genome and the independent evolution of multicellularity in brown algae.</title>
        <authorList>
            <person name="Cock J.M."/>
            <person name="Sterck L."/>
            <person name="Rouze P."/>
            <person name="Scornet D."/>
            <person name="Allen A.E."/>
            <person name="Amoutzias G."/>
            <person name="Anthouard V."/>
            <person name="Artiguenave F."/>
            <person name="Aury J.M."/>
            <person name="Badger J.H."/>
            <person name="Beszteri B."/>
            <person name="Billiau K."/>
            <person name="Bonnet E."/>
            <person name="Bothwell J.H."/>
            <person name="Bowler C."/>
            <person name="Boyen C."/>
            <person name="Brownlee C."/>
            <person name="Carrano C.J."/>
            <person name="Charrier B."/>
            <person name="Cho G.Y."/>
            <person name="Coelho S.M."/>
            <person name="Collen J."/>
            <person name="Corre E."/>
            <person name="Da Silva C."/>
            <person name="Delage L."/>
            <person name="Delaroque N."/>
            <person name="Dittami S.M."/>
            <person name="Doulbeau S."/>
            <person name="Elias M."/>
            <person name="Farnham G."/>
            <person name="Gachon C.M."/>
            <person name="Gschloessl B."/>
            <person name="Heesch S."/>
            <person name="Jabbari K."/>
            <person name="Jubin C."/>
            <person name="Kawai H."/>
            <person name="Kimura K."/>
            <person name="Kloareg B."/>
            <person name="Kupper F.C."/>
            <person name="Lang D."/>
            <person name="Le Bail A."/>
            <person name="Leblanc C."/>
            <person name="Lerouge P."/>
            <person name="Lohr M."/>
            <person name="Lopez P.J."/>
            <person name="Martens C."/>
            <person name="Maumus F."/>
            <person name="Michel G."/>
            <person name="Miranda-Saavedra D."/>
            <person name="Morales J."/>
            <person name="Moreau H."/>
            <person name="Motomura T."/>
            <person name="Nagasato C."/>
            <person name="Napoli C.A."/>
            <person name="Nelson D.R."/>
            <person name="Nyvall-Collen P."/>
            <person name="Peters A.F."/>
            <person name="Pommier C."/>
            <person name="Potin P."/>
            <person name="Poulain J."/>
            <person name="Quesneville H."/>
            <person name="Read B."/>
            <person name="Rensing S.A."/>
            <person name="Ritter A."/>
            <person name="Rousvoal S."/>
            <person name="Samanta M."/>
            <person name="Samson G."/>
            <person name="Schroeder D.C."/>
            <person name="Segurens B."/>
            <person name="Strittmatter M."/>
            <person name="Tonon T."/>
            <person name="Tregear J.W."/>
            <person name="Valentin K."/>
            <person name="von Dassow P."/>
            <person name="Yamagishi T."/>
            <person name="Van de Peer Y."/>
            <person name="Wincker P."/>
        </authorList>
    </citation>
    <scope>NUCLEOTIDE SEQUENCE [LARGE SCALE GENOMIC DNA]</scope>
    <source>
        <strain evidence="8">Ec32 / CCAP1310/4</strain>
    </source>
</reference>
<evidence type="ECO:0000313" key="8">
    <source>
        <dbReference type="Proteomes" id="UP000002630"/>
    </source>
</evidence>
<dbReference type="GO" id="GO:0008732">
    <property type="term" value="F:L-allo-threonine aldolase activity"/>
    <property type="evidence" value="ECO:0007669"/>
    <property type="project" value="TreeGrafter"/>
</dbReference>
<dbReference type="SUPFAM" id="SSF53383">
    <property type="entry name" value="PLP-dependent transferases"/>
    <property type="match status" value="1"/>
</dbReference>
<dbReference type="GO" id="GO:0005829">
    <property type="term" value="C:cytosol"/>
    <property type="evidence" value="ECO:0007669"/>
    <property type="project" value="TreeGrafter"/>
</dbReference>
<keyword evidence="8" id="KW-1185">Reference proteome</keyword>
<keyword evidence="3" id="KW-0663">Pyridoxal phosphate</keyword>
<evidence type="ECO:0000256" key="3">
    <source>
        <dbReference type="ARBA" id="ARBA00022898"/>
    </source>
</evidence>
<accession>D8LF44</accession>
<dbReference type="GO" id="GO:0006545">
    <property type="term" value="P:glycine biosynthetic process"/>
    <property type="evidence" value="ECO:0007669"/>
    <property type="project" value="TreeGrafter"/>
</dbReference>
<dbReference type="eggNOG" id="KOG1368">
    <property type="taxonomic scope" value="Eukaryota"/>
</dbReference>
<dbReference type="InterPro" id="IPR015421">
    <property type="entry name" value="PyrdxlP-dep_Trfase_major"/>
</dbReference>
<evidence type="ECO:0000259" key="6">
    <source>
        <dbReference type="Pfam" id="PF01212"/>
    </source>
</evidence>
<name>D8LF44_ECTSI</name>
<feature type="domain" description="Aromatic amino acid beta-eliminating lyase/threonine aldolase" evidence="6">
    <location>
        <begin position="189"/>
        <end position="476"/>
    </location>
</feature>
<dbReference type="EMBL" id="FN649741">
    <property type="protein sequence ID" value="CBN78642.1"/>
    <property type="molecule type" value="Genomic_DNA"/>
</dbReference>
<feature type="region of interest" description="Disordered" evidence="5">
    <location>
        <begin position="183"/>
        <end position="202"/>
    </location>
</feature>
<organism evidence="7 8">
    <name type="scientific">Ectocarpus siliculosus</name>
    <name type="common">Brown alga</name>
    <name type="synonym">Conferva siliculosa</name>
    <dbReference type="NCBI Taxonomy" id="2880"/>
    <lineage>
        <taxon>Eukaryota</taxon>
        <taxon>Sar</taxon>
        <taxon>Stramenopiles</taxon>
        <taxon>Ochrophyta</taxon>
        <taxon>PX clade</taxon>
        <taxon>Phaeophyceae</taxon>
        <taxon>Ectocarpales</taxon>
        <taxon>Ectocarpaceae</taxon>
        <taxon>Ectocarpus</taxon>
    </lineage>
</organism>
<dbReference type="Gene3D" id="3.40.640.10">
    <property type="entry name" value="Type I PLP-dependent aspartate aminotransferase-like (Major domain)"/>
    <property type="match status" value="1"/>
</dbReference>
<dbReference type="PANTHER" id="PTHR48097">
    <property type="entry name" value="L-THREONINE ALDOLASE-RELATED"/>
    <property type="match status" value="1"/>
</dbReference>
<dbReference type="OMA" id="PLENAWG"/>
<dbReference type="InterPro" id="IPR015424">
    <property type="entry name" value="PyrdxlP-dep_Trfase"/>
</dbReference>
<feature type="compositionally biased region" description="Acidic residues" evidence="5">
    <location>
        <begin position="675"/>
        <end position="686"/>
    </location>
</feature>
<evidence type="ECO:0000256" key="2">
    <source>
        <dbReference type="ARBA" id="ARBA00006966"/>
    </source>
</evidence>
<comment type="cofactor">
    <cofactor evidence="1">
        <name>pyridoxal 5'-phosphate</name>
        <dbReference type="ChEBI" id="CHEBI:597326"/>
    </cofactor>
</comment>
<dbReference type="Gene3D" id="3.90.1150.10">
    <property type="entry name" value="Aspartate Aminotransferase, domain 1"/>
    <property type="match status" value="1"/>
</dbReference>
<protein>
    <submittedName>
        <fullName evidence="7">Threonine aldolase</fullName>
    </submittedName>
</protein>
<dbReference type="Proteomes" id="UP000002630">
    <property type="component" value="Linkage Group LG16"/>
</dbReference>
<sequence>MRRLRSVRTLSRHLRLSWSLSSGDMLFSLSWDFTSRLRLGSAEVMMPLVRRSTAAGLAHYCCFVPERGERDGQKGGGARSGRAVSRSGRATMSSTGRRRCRRDACFASSPEEVSVAAPRPPSSRKFPALVALLLTYLGTAEAFVASSSLRGIEAHRNAGLQSARTAGRAGLVAMMSERRGLWPGRPTIDLRSDTVTQPTGGMRKAMQKAEVGDDVLGEDPTVQRLEAETAELLGKEAALFVPSGTMANLICHLIWCSNRGSEMIVGDQSHSFLWEQANAAQFGGIGYRPLTNLPDGTMDLRAVEAAVRGNNPCFPVSRLVTVENTHAQRGGKVLPIEFLDDLAVLAQDEGLRVHMDGARLWNAAAASGLPLSRIAAGVDSVSVCYSKGLGAPVGSAVAGSEDFINRALRVRKALGGGMRQSGVVAAAALEGLRKHLPRIGDDHANARRLAQGFYDLGMPSAIDVDPSSVQTNIVLVTVGPDLSDEGVTAAVVCERLQDKGILAMAIMKGVIRFVTHSQVSGPDIQRTVSMMKEVLDEAGLNPLGVSRTPRYNAEDELEWHSPDNVEAAAAAAAAAAADPAASPDQLGGTANGIMDGGEVVIVSEISNAVSGDAGPDSRGFPDSSFADAKTVVSPEMGSGGATTAELSTSAAAGADGATGVSGEAGLEAGEGADGVGEEGAGEEDKDELPPFVEKFEEVELQGMAVSTEGFVAIMTSKESTRALRLVVTPDDPMSGGLDVEQAETSEARTLLQLMQGIDVARHLPHDALGNLMDLSMRTGVQLSTVYVSHISPFSATLMAKVPQRDSETAAAAAESAAAAAAAAQQLPSLPEDAAAAGTNAEEAWFDAGAAATAAAAAAPPAPPASADDEGGVPETPVSPSVPGTTMGSGFGRPRLGLSKIAETANSFEALGLALRYPSSRIFVRAELLAPPAEGGEAMGRKDSSSAASFESGDLAELYPNLLKLTDAKERRSASERMDSQFEMQKIRQQLESAMNAGDDDRISALREELNSLVMAEGDTTAAPVS</sequence>
<feature type="compositionally biased region" description="Low complexity" evidence="5">
    <location>
        <begin position="649"/>
        <end position="669"/>
    </location>
</feature>
<dbReference type="EMBL" id="FN648007">
    <property type="protein sequence ID" value="CBN78642.1"/>
    <property type="molecule type" value="Genomic_DNA"/>
</dbReference>
<feature type="region of interest" description="Disordered" evidence="5">
    <location>
        <begin position="649"/>
        <end position="686"/>
    </location>
</feature>
<dbReference type="AlphaFoldDB" id="D8LF44"/>
<feature type="compositionally biased region" description="Polar residues" evidence="5">
    <location>
        <begin position="877"/>
        <end position="887"/>
    </location>
</feature>
<dbReference type="Pfam" id="PF01212">
    <property type="entry name" value="Beta_elim_lyase"/>
    <property type="match status" value="1"/>
</dbReference>
<dbReference type="GO" id="GO:0006567">
    <property type="term" value="P:L-threonine catabolic process"/>
    <property type="evidence" value="ECO:0007669"/>
    <property type="project" value="TreeGrafter"/>
</dbReference>